<proteinExistence type="inferred from homology"/>
<dbReference type="GO" id="GO:0005615">
    <property type="term" value="C:extracellular space"/>
    <property type="evidence" value="ECO:0007669"/>
    <property type="project" value="TreeGrafter"/>
</dbReference>
<dbReference type="GO" id="GO:0007608">
    <property type="term" value="P:sensory perception of smell"/>
    <property type="evidence" value="ECO:0007669"/>
    <property type="project" value="TreeGrafter"/>
</dbReference>
<dbReference type="PANTHER" id="PTHR11857">
    <property type="entry name" value="ODORANT BINDING PROTEIN-RELATED"/>
    <property type="match status" value="1"/>
</dbReference>
<feature type="signal peptide" evidence="5">
    <location>
        <begin position="1"/>
        <end position="18"/>
    </location>
</feature>
<dbReference type="EMBL" id="OU892287">
    <property type="protein sequence ID" value="CAG9762463.1"/>
    <property type="molecule type" value="Genomic_DNA"/>
</dbReference>
<comment type="similarity">
    <text evidence="2">Belongs to the PBP/GOBP family.</text>
</comment>
<evidence type="ECO:0000256" key="4">
    <source>
        <dbReference type="ARBA" id="ARBA00022729"/>
    </source>
</evidence>
<comment type="subcellular location">
    <subcellularLocation>
        <location evidence="1">Secreted</location>
    </subcellularLocation>
</comment>
<keyword evidence="3" id="KW-0964">Secreted</keyword>
<evidence type="ECO:0000256" key="5">
    <source>
        <dbReference type="SAM" id="SignalP"/>
    </source>
</evidence>
<feature type="chain" id="PRO_5040149164" evidence="5">
    <location>
        <begin position="19"/>
        <end position="264"/>
    </location>
</feature>
<gene>
    <name evidence="6" type="ORF">CEUTPL_LOCUS3142</name>
</gene>
<keyword evidence="7" id="KW-1185">Reference proteome</keyword>
<dbReference type="AlphaFoldDB" id="A0A9N9MHU4"/>
<dbReference type="Gene3D" id="1.10.238.20">
    <property type="entry name" value="Pheromone/general odorant binding protein domain"/>
    <property type="match status" value="2"/>
</dbReference>
<dbReference type="CDD" id="cd23992">
    <property type="entry name" value="PBP_GOBP"/>
    <property type="match status" value="1"/>
</dbReference>
<dbReference type="SUPFAM" id="SSF47565">
    <property type="entry name" value="Insect pheromone/odorant-binding proteins"/>
    <property type="match status" value="2"/>
</dbReference>
<evidence type="ECO:0000256" key="3">
    <source>
        <dbReference type="ARBA" id="ARBA00022525"/>
    </source>
</evidence>
<reference evidence="6" key="1">
    <citation type="submission" date="2022-01" db="EMBL/GenBank/DDBJ databases">
        <authorList>
            <person name="King R."/>
        </authorList>
    </citation>
    <scope>NUCLEOTIDE SEQUENCE</scope>
</reference>
<evidence type="ECO:0000256" key="1">
    <source>
        <dbReference type="ARBA" id="ARBA00004613"/>
    </source>
</evidence>
<dbReference type="GO" id="GO:0005549">
    <property type="term" value="F:odorant binding"/>
    <property type="evidence" value="ECO:0007669"/>
    <property type="project" value="InterPro"/>
</dbReference>
<dbReference type="PANTHER" id="PTHR11857:SF43">
    <property type="entry name" value="GEO07291P1-RELATED"/>
    <property type="match status" value="1"/>
</dbReference>
<sequence length="264" mass="28777">MKAFIVLLVLGLAATSLARPELNFSEVKESIKKIKEARKKCQSNPATALDESTLKNLARGGVPPANAGAYALCISKTLNWQNADGSVNTAVIQSRGQAIFGNKPELQAIIDECAVAQENPEATAIHLFKCYRKYSPHHDEHEHRLHYAEVAKSVKKIKDSHEKCQANSATALEDGALKQVLKGGEAPANFGAYSLCVSKALEWQNEDGSINRAYLEERGQALSEGNDTTYKAILDECAVAQANPEATAVHLFKCYRKYASHHIG</sequence>
<dbReference type="InterPro" id="IPR036728">
    <property type="entry name" value="PBP_GOBP_sf"/>
</dbReference>
<evidence type="ECO:0000256" key="2">
    <source>
        <dbReference type="ARBA" id="ARBA00008098"/>
    </source>
</evidence>
<dbReference type="Pfam" id="PF01395">
    <property type="entry name" value="PBP_GOBP"/>
    <property type="match status" value="2"/>
</dbReference>
<keyword evidence="4 5" id="KW-0732">Signal</keyword>
<organism evidence="6 7">
    <name type="scientific">Ceutorhynchus assimilis</name>
    <name type="common">cabbage seed weevil</name>
    <dbReference type="NCBI Taxonomy" id="467358"/>
    <lineage>
        <taxon>Eukaryota</taxon>
        <taxon>Metazoa</taxon>
        <taxon>Ecdysozoa</taxon>
        <taxon>Arthropoda</taxon>
        <taxon>Hexapoda</taxon>
        <taxon>Insecta</taxon>
        <taxon>Pterygota</taxon>
        <taxon>Neoptera</taxon>
        <taxon>Endopterygota</taxon>
        <taxon>Coleoptera</taxon>
        <taxon>Polyphaga</taxon>
        <taxon>Cucujiformia</taxon>
        <taxon>Curculionidae</taxon>
        <taxon>Ceutorhynchinae</taxon>
        <taxon>Ceutorhynchus</taxon>
    </lineage>
</organism>
<name>A0A9N9MHU4_9CUCU</name>
<evidence type="ECO:0000313" key="6">
    <source>
        <dbReference type="EMBL" id="CAG9762463.1"/>
    </source>
</evidence>
<accession>A0A9N9MHU4</accession>
<dbReference type="Proteomes" id="UP001152799">
    <property type="component" value="Chromosome 11"/>
</dbReference>
<evidence type="ECO:0000313" key="7">
    <source>
        <dbReference type="Proteomes" id="UP001152799"/>
    </source>
</evidence>
<dbReference type="OrthoDB" id="6783999at2759"/>
<dbReference type="InterPro" id="IPR006170">
    <property type="entry name" value="PBP/GOBP"/>
</dbReference>
<protein>
    <submittedName>
        <fullName evidence="6">Uncharacterized protein</fullName>
    </submittedName>
</protein>